<gene>
    <name evidence="1" type="ORF">An08g02880</name>
</gene>
<evidence type="ECO:0000313" key="1">
    <source>
        <dbReference type="RefSeq" id="XP_059603934.1"/>
    </source>
</evidence>
<accession>A0AAJ8E1Z2</accession>
<dbReference type="RefSeq" id="XP_059603934.1">
    <property type="nucleotide sequence ID" value="XM_059748913.1"/>
</dbReference>
<organism evidence="1">
    <name type="scientific">Aspergillus niger</name>
    <dbReference type="NCBI Taxonomy" id="5061"/>
    <lineage>
        <taxon>Eukaryota</taxon>
        <taxon>Fungi</taxon>
        <taxon>Dikarya</taxon>
        <taxon>Ascomycota</taxon>
        <taxon>Pezizomycotina</taxon>
        <taxon>Eurotiomycetes</taxon>
        <taxon>Eurotiomycetidae</taxon>
        <taxon>Eurotiales</taxon>
        <taxon>Aspergillaceae</taxon>
        <taxon>Aspergillus</taxon>
        <taxon>Aspergillus subgen. Circumdati</taxon>
    </lineage>
</organism>
<dbReference type="KEGG" id="ang:An08g02880"/>
<proteinExistence type="predicted"/>
<protein>
    <submittedName>
        <fullName evidence="1">Uncharacterized protein</fullName>
    </submittedName>
</protein>
<dbReference type="GeneID" id="84591619"/>
<dbReference type="AlphaFoldDB" id="A0AAJ8E1Z2"/>
<dbReference type="VEuPathDB" id="FungiDB:An08g02880"/>
<name>A0AAJ8E1Z2_ASPNG</name>
<sequence length="102" mass="11309">MARDKVVTNGSIPSSFLPSFWTGNSLQEGVSVKKSREKKAQPLRLDGCGAVLDRAVPPRTLDKKLIGRGDWQRLYRERTNGRWGLMGVGSERGIAVLSRVEL</sequence>
<reference evidence="1" key="1">
    <citation type="submission" date="2025-02" db="EMBL/GenBank/DDBJ databases">
        <authorList>
            <consortium name="NCBI Genome Project"/>
        </authorList>
    </citation>
    <scope>NUCLEOTIDE SEQUENCE</scope>
</reference>
<reference evidence="1" key="2">
    <citation type="submission" date="2025-08" db="UniProtKB">
        <authorList>
            <consortium name="RefSeq"/>
        </authorList>
    </citation>
    <scope>IDENTIFICATION</scope>
</reference>